<evidence type="ECO:0000313" key="2">
    <source>
        <dbReference type="EMBL" id="AES90756.1"/>
    </source>
</evidence>
<dbReference type="PaxDb" id="3880-AES90756"/>
<dbReference type="HOGENOM" id="CLU_2007307_0_0_1"/>
<keyword evidence="1" id="KW-0732">Signal</keyword>
<reference evidence="2 4" key="2">
    <citation type="journal article" date="2014" name="BMC Genomics">
        <title>An improved genome release (version Mt4.0) for the model legume Medicago truncatula.</title>
        <authorList>
            <person name="Tang H."/>
            <person name="Krishnakumar V."/>
            <person name="Bidwell S."/>
            <person name="Rosen B."/>
            <person name="Chan A."/>
            <person name="Zhou S."/>
            <person name="Gentzbittel L."/>
            <person name="Childs K.L."/>
            <person name="Yandell M."/>
            <person name="Gundlach H."/>
            <person name="Mayer K.F."/>
            <person name="Schwartz D.C."/>
            <person name="Town C.D."/>
        </authorList>
    </citation>
    <scope>GENOME REANNOTATION</scope>
    <source>
        <strain evidence="3 4">cv. Jemalong A17</strain>
    </source>
</reference>
<name>G7JF87_MEDTR</name>
<organism evidence="2 4">
    <name type="scientific">Medicago truncatula</name>
    <name type="common">Barrel medic</name>
    <name type="synonym">Medicago tribuloides</name>
    <dbReference type="NCBI Taxonomy" id="3880"/>
    <lineage>
        <taxon>Eukaryota</taxon>
        <taxon>Viridiplantae</taxon>
        <taxon>Streptophyta</taxon>
        <taxon>Embryophyta</taxon>
        <taxon>Tracheophyta</taxon>
        <taxon>Spermatophyta</taxon>
        <taxon>Magnoliopsida</taxon>
        <taxon>eudicotyledons</taxon>
        <taxon>Gunneridae</taxon>
        <taxon>Pentapetalae</taxon>
        <taxon>rosids</taxon>
        <taxon>fabids</taxon>
        <taxon>Fabales</taxon>
        <taxon>Fabaceae</taxon>
        <taxon>Papilionoideae</taxon>
        <taxon>50 kb inversion clade</taxon>
        <taxon>NPAAA clade</taxon>
        <taxon>Hologalegina</taxon>
        <taxon>IRL clade</taxon>
        <taxon>Trifolieae</taxon>
        <taxon>Medicago</taxon>
    </lineage>
</organism>
<reference evidence="2 4" key="1">
    <citation type="journal article" date="2011" name="Nature">
        <title>The Medicago genome provides insight into the evolution of rhizobial symbioses.</title>
        <authorList>
            <person name="Young N.D."/>
            <person name="Debelle F."/>
            <person name="Oldroyd G.E."/>
            <person name="Geurts R."/>
            <person name="Cannon S.B."/>
            <person name="Udvardi M.K."/>
            <person name="Benedito V.A."/>
            <person name="Mayer K.F."/>
            <person name="Gouzy J."/>
            <person name="Schoof H."/>
            <person name="Van de Peer Y."/>
            <person name="Proost S."/>
            <person name="Cook D.R."/>
            <person name="Meyers B.C."/>
            <person name="Spannagl M."/>
            <person name="Cheung F."/>
            <person name="De Mita S."/>
            <person name="Krishnakumar V."/>
            <person name="Gundlach H."/>
            <person name="Zhou S."/>
            <person name="Mudge J."/>
            <person name="Bharti A.K."/>
            <person name="Murray J.D."/>
            <person name="Naoumkina M.A."/>
            <person name="Rosen B."/>
            <person name="Silverstein K.A."/>
            <person name="Tang H."/>
            <person name="Rombauts S."/>
            <person name="Zhao P.X."/>
            <person name="Zhou P."/>
            <person name="Barbe V."/>
            <person name="Bardou P."/>
            <person name="Bechner M."/>
            <person name="Bellec A."/>
            <person name="Berger A."/>
            <person name="Berges H."/>
            <person name="Bidwell S."/>
            <person name="Bisseling T."/>
            <person name="Choisne N."/>
            <person name="Couloux A."/>
            <person name="Denny R."/>
            <person name="Deshpande S."/>
            <person name="Dai X."/>
            <person name="Doyle J.J."/>
            <person name="Dudez A.M."/>
            <person name="Farmer A.D."/>
            <person name="Fouteau S."/>
            <person name="Franken C."/>
            <person name="Gibelin C."/>
            <person name="Gish J."/>
            <person name="Goldstein S."/>
            <person name="Gonzalez A.J."/>
            <person name="Green P.J."/>
            <person name="Hallab A."/>
            <person name="Hartog M."/>
            <person name="Hua A."/>
            <person name="Humphray S.J."/>
            <person name="Jeong D.H."/>
            <person name="Jing Y."/>
            <person name="Jocker A."/>
            <person name="Kenton S.M."/>
            <person name="Kim D.J."/>
            <person name="Klee K."/>
            <person name="Lai H."/>
            <person name="Lang C."/>
            <person name="Lin S."/>
            <person name="Macmil S.L."/>
            <person name="Magdelenat G."/>
            <person name="Matthews L."/>
            <person name="McCorrison J."/>
            <person name="Monaghan E.L."/>
            <person name="Mun J.H."/>
            <person name="Najar F.Z."/>
            <person name="Nicholson C."/>
            <person name="Noirot C."/>
            <person name="O'Bleness M."/>
            <person name="Paule C.R."/>
            <person name="Poulain J."/>
            <person name="Prion F."/>
            <person name="Qin B."/>
            <person name="Qu C."/>
            <person name="Retzel E.F."/>
            <person name="Riddle C."/>
            <person name="Sallet E."/>
            <person name="Samain S."/>
            <person name="Samson N."/>
            <person name="Sanders I."/>
            <person name="Saurat O."/>
            <person name="Scarpelli C."/>
            <person name="Schiex T."/>
            <person name="Segurens B."/>
            <person name="Severin A.J."/>
            <person name="Sherrier D.J."/>
            <person name="Shi R."/>
            <person name="Sims S."/>
            <person name="Singer S.R."/>
            <person name="Sinharoy S."/>
            <person name="Sterck L."/>
            <person name="Viollet A."/>
            <person name="Wang B.B."/>
            <person name="Wang K."/>
            <person name="Wang M."/>
            <person name="Wang X."/>
            <person name="Warfsmann J."/>
            <person name="Weissenbach J."/>
            <person name="White D.D."/>
            <person name="White J.D."/>
            <person name="Wiley G.B."/>
            <person name="Wincker P."/>
            <person name="Xing Y."/>
            <person name="Yang L."/>
            <person name="Yao Z."/>
            <person name="Ying F."/>
            <person name="Zhai J."/>
            <person name="Zhou L."/>
            <person name="Zuber A."/>
            <person name="Denarie J."/>
            <person name="Dixon R.A."/>
            <person name="May G.D."/>
            <person name="Schwartz D.C."/>
            <person name="Rogers J."/>
            <person name="Quetier F."/>
            <person name="Town C.D."/>
            <person name="Roe B.A."/>
        </authorList>
    </citation>
    <scope>NUCLEOTIDE SEQUENCE [LARGE SCALE GENOMIC DNA]</scope>
    <source>
        <strain evidence="2">A17</strain>
        <strain evidence="3 4">cv. Jemalong A17</strain>
    </source>
</reference>
<dbReference type="EMBL" id="CM001220">
    <property type="protein sequence ID" value="AES90756.1"/>
    <property type="molecule type" value="Genomic_DNA"/>
</dbReference>
<protein>
    <recommendedName>
        <fullName evidence="5">Transmembrane protein</fullName>
    </recommendedName>
</protein>
<feature type="chain" id="PRO_5014572880" description="Transmembrane protein" evidence="1">
    <location>
        <begin position="18"/>
        <end position="124"/>
    </location>
</feature>
<proteinExistence type="predicted"/>
<accession>G7JF87</accession>
<gene>
    <name evidence="2" type="ordered locus">MTR_4g097470</name>
</gene>
<keyword evidence="4" id="KW-1185">Reference proteome</keyword>
<evidence type="ECO:0000313" key="3">
    <source>
        <dbReference type="EnsemblPlants" id="AES90756"/>
    </source>
</evidence>
<evidence type="ECO:0000256" key="1">
    <source>
        <dbReference type="SAM" id="SignalP"/>
    </source>
</evidence>
<evidence type="ECO:0000313" key="4">
    <source>
        <dbReference type="Proteomes" id="UP000002051"/>
    </source>
</evidence>
<evidence type="ECO:0008006" key="5">
    <source>
        <dbReference type="Google" id="ProtNLM"/>
    </source>
</evidence>
<dbReference type="AlphaFoldDB" id="G7JF87"/>
<dbReference type="Proteomes" id="UP000002051">
    <property type="component" value="Chromosome 4"/>
</dbReference>
<reference evidence="3" key="3">
    <citation type="submission" date="2015-04" db="UniProtKB">
        <authorList>
            <consortium name="EnsemblPlants"/>
        </authorList>
    </citation>
    <scope>IDENTIFICATION</scope>
    <source>
        <strain evidence="3">cv. Jemalong A17</strain>
    </source>
</reference>
<feature type="signal peptide" evidence="1">
    <location>
        <begin position="1"/>
        <end position="17"/>
    </location>
</feature>
<dbReference type="EnsemblPlants" id="AES90756">
    <property type="protein sequence ID" value="AES90756"/>
    <property type="gene ID" value="MTR_4g097470"/>
</dbReference>
<sequence>MAPLWCWALAVAPLTYALRRLCLYAYHCSTNRVLTRKLVRVYVFRWQKRVNSEINSVFGEIGKFDEFDRVNTCKLGKDWAIDEALESKWRVKRHGDDKRYATPTTVFAFLCMTFCFESYMTNFP</sequence>